<name>A0A1E4SWC3_9ASCO</name>
<dbReference type="OrthoDB" id="2505440at2759"/>
<keyword evidence="6" id="KW-0539">Nucleus</keyword>
<evidence type="ECO:0000313" key="8">
    <source>
        <dbReference type="EMBL" id="ODV83800.1"/>
    </source>
</evidence>
<dbReference type="GO" id="GO:0003677">
    <property type="term" value="F:DNA binding"/>
    <property type="evidence" value="ECO:0007669"/>
    <property type="project" value="UniProtKB-KW"/>
</dbReference>
<evidence type="ECO:0000256" key="2">
    <source>
        <dbReference type="ARBA" id="ARBA00009001"/>
    </source>
</evidence>
<proteinExistence type="inferred from homology"/>
<evidence type="ECO:0000256" key="6">
    <source>
        <dbReference type="ARBA" id="ARBA00023242"/>
    </source>
</evidence>
<feature type="domain" description="Transcriptional coactivator p15 (PC4) C-terminal" evidence="7">
    <location>
        <begin position="1"/>
        <end position="47"/>
    </location>
</feature>
<organism evidence="8 9">
    <name type="scientific">[Candida] arabinofermentans NRRL YB-2248</name>
    <dbReference type="NCBI Taxonomy" id="983967"/>
    <lineage>
        <taxon>Eukaryota</taxon>
        <taxon>Fungi</taxon>
        <taxon>Dikarya</taxon>
        <taxon>Ascomycota</taxon>
        <taxon>Saccharomycotina</taxon>
        <taxon>Pichiomycetes</taxon>
        <taxon>Pichiales</taxon>
        <taxon>Pichiaceae</taxon>
        <taxon>Ogataea</taxon>
        <taxon>Ogataea/Candida clade</taxon>
    </lineage>
</organism>
<dbReference type="InterPro" id="IPR003173">
    <property type="entry name" value="PC4_C"/>
</dbReference>
<dbReference type="EMBL" id="KV453861">
    <property type="protein sequence ID" value="ODV83800.1"/>
    <property type="molecule type" value="Genomic_DNA"/>
</dbReference>
<comment type="subcellular location">
    <subcellularLocation>
        <location evidence="1">Nucleus</location>
    </subcellularLocation>
</comment>
<dbReference type="Proteomes" id="UP000094801">
    <property type="component" value="Unassembled WGS sequence"/>
</dbReference>
<dbReference type="AlphaFoldDB" id="A0A1E4SWC3"/>
<reference evidence="9" key="1">
    <citation type="submission" date="2016-04" db="EMBL/GenBank/DDBJ databases">
        <title>Comparative genomics of biotechnologically important yeasts.</title>
        <authorList>
            <consortium name="DOE Joint Genome Institute"/>
            <person name="Riley R."/>
            <person name="Haridas S."/>
            <person name="Wolfe K.H."/>
            <person name="Lopes M.R."/>
            <person name="Hittinger C.T."/>
            <person name="Goker M."/>
            <person name="Salamov A."/>
            <person name="Wisecaver J."/>
            <person name="Long T.M."/>
            <person name="Aerts A.L."/>
            <person name="Barry K."/>
            <person name="Choi C."/>
            <person name="Clum A."/>
            <person name="Coughlan A.Y."/>
            <person name="Deshpande S."/>
            <person name="Douglass A.P."/>
            <person name="Hanson S.J."/>
            <person name="Klenk H.-P."/>
            <person name="Labutti K."/>
            <person name="Lapidus A."/>
            <person name="Lindquist E."/>
            <person name="Lipzen A."/>
            <person name="Meier-Kolthoff J.P."/>
            <person name="Ohm R.A."/>
            <person name="Otillar R.P."/>
            <person name="Pangilinan J."/>
            <person name="Peng Y."/>
            <person name="Rokas A."/>
            <person name="Rosa C.A."/>
            <person name="Scheuner C."/>
            <person name="Sibirny A.A."/>
            <person name="Slot J.C."/>
            <person name="Stielow J.B."/>
            <person name="Sun H."/>
            <person name="Kurtzman C.P."/>
            <person name="Blackwell M."/>
            <person name="Grigoriev I.V."/>
            <person name="Jeffries T.W."/>
        </authorList>
    </citation>
    <scope>NUCLEOTIDE SEQUENCE [LARGE SCALE GENOMIC DNA]</scope>
    <source>
        <strain evidence="9">NRRL YB-2248</strain>
    </source>
</reference>
<keyword evidence="4" id="KW-0238">DNA-binding</keyword>
<evidence type="ECO:0000313" key="9">
    <source>
        <dbReference type="Proteomes" id="UP000094801"/>
    </source>
</evidence>
<protein>
    <recommendedName>
        <fullName evidence="7">Transcriptional coactivator p15 (PC4) C-terminal domain-containing protein</fullName>
    </recommendedName>
</protein>
<feature type="non-terminal residue" evidence="8">
    <location>
        <position position="70"/>
    </location>
</feature>
<dbReference type="Pfam" id="PF02229">
    <property type="entry name" value="PC4"/>
    <property type="match status" value="1"/>
</dbReference>
<sequence>GEKKRVSVRKFRGKTLIDIREFYQKNDAWLPGSKGISLTEEQWVALVTKASEINKAMRILDGKPAEEASK</sequence>
<keyword evidence="9" id="KW-1185">Reference proteome</keyword>
<dbReference type="InterPro" id="IPR045125">
    <property type="entry name" value="Sub1/Tcp4-like"/>
</dbReference>
<dbReference type="GO" id="GO:0003713">
    <property type="term" value="F:transcription coactivator activity"/>
    <property type="evidence" value="ECO:0007669"/>
    <property type="project" value="InterPro"/>
</dbReference>
<dbReference type="InterPro" id="IPR009044">
    <property type="entry name" value="ssDNA-bd_transcriptional_reg"/>
</dbReference>
<evidence type="ECO:0000256" key="4">
    <source>
        <dbReference type="ARBA" id="ARBA00023125"/>
    </source>
</evidence>
<keyword evidence="3" id="KW-0805">Transcription regulation</keyword>
<dbReference type="Gene3D" id="2.30.31.10">
    <property type="entry name" value="Transcriptional Coactivator Pc4, Chain A"/>
    <property type="match status" value="1"/>
</dbReference>
<evidence type="ECO:0000256" key="1">
    <source>
        <dbReference type="ARBA" id="ARBA00004123"/>
    </source>
</evidence>
<comment type="similarity">
    <text evidence="2">Belongs to the transcriptional coactivator PC4 family.</text>
</comment>
<evidence type="ECO:0000256" key="5">
    <source>
        <dbReference type="ARBA" id="ARBA00023163"/>
    </source>
</evidence>
<feature type="non-terminal residue" evidence="8">
    <location>
        <position position="1"/>
    </location>
</feature>
<keyword evidence="5" id="KW-0804">Transcription</keyword>
<evidence type="ECO:0000256" key="3">
    <source>
        <dbReference type="ARBA" id="ARBA00023015"/>
    </source>
</evidence>
<dbReference type="GO" id="GO:0005634">
    <property type="term" value="C:nucleus"/>
    <property type="evidence" value="ECO:0007669"/>
    <property type="project" value="UniProtKB-SubCell"/>
</dbReference>
<accession>A0A1E4SWC3</accession>
<evidence type="ECO:0000259" key="7">
    <source>
        <dbReference type="Pfam" id="PF02229"/>
    </source>
</evidence>
<dbReference type="STRING" id="983967.A0A1E4SWC3"/>
<gene>
    <name evidence="8" type="ORF">CANARDRAFT_183515</name>
</gene>
<dbReference type="GO" id="GO:0060261">
    <property type="term" value="P:positive regulation of transcription initiation by RNA polymerase II"/>
    <property type="evidence" value="ECO:0007669"/>
    <property type="project" value="InterPro"/>
</dbReference>
<dbReference type="SUPFAM" id="SSF54447">
    <property type="entry name" value="ssDNA-binding transcriptional regulator domain"/>
    <property type="match status" value="1"/>
</dbReference>
<dbReference type="PANTHER" id="PTHR13215">
    <property type="entry name" value="RNA POLYMERASE II TRANSCRIPTIONAL COACTIVATOR"/>
    <property type="match status" value="1"/>
</dbReference>